<reference evidence="3 4" key="1">
    <citation type="journal article" date="2004" name="Int. J. Syst. Evol. Microbiol.">
        <title>Kaistella koreensis gen. nov., sp. nov., a novel member of the Chryseobacterium-Bergeyella-Riemerella branch.</title>
        <authorList>
            <person name="Kim M.K."/>
            <person name="Im W.T."/>
            <person name="Shin Y.K."/>
            <person name="Lim J.H."/>
            <person name="Kim S.H."/>
            <person name="Lee B.C."/>
            <person name="Park M.Y."/>
            <person name="Lee K.Y."/>
            <person name="Lee S.T."/>
        </authorList>
    </citation>
    <scope>NUCLEOTIDE SEQUENCE [LARGE SCALE GENOMIC DNA]</scope>
    <source>
        <strain evidence="3 4">CCUG 49689</strain>
    </source>
</reference>
<proteinExistence type="predicted"/>
<feature type="compositionally biased region" description="Polar residues" evidence="1">
    <location>
        <begin position="197"/>
        <end position="226"/>
    </location>
</feature>
<dbReference type="EMBL" id="LFNG01000006">
    <property type="protein sequence ID" value="KMQ71768.1"/>
    <property type="molecule type" value="Genomic_DNA"/>
</dbReference>
<dbReference type="OrthoDB" id="1263977at2"/>
<feature type="chain" id="PRO_5005289073" evidence="2">
    <location>
        <begin position="19"/>
        <end position="306"/>
    </location>
</feature>
<protein>
    <submittedName>
        <fullName evidence="3">Uncharacterized protein</fullName>
    </submittedName>
</protein>
<evidence type="ECO:0000313" key="4">
    <source>
        <dbReference type="Proteomes" id="UP000035900"/>
    </source>
</evidence>
<dbReference type="RefSeq" id="WP_048499113.1">
    <property type="nucleotide sequence ID" value="NZ_LFNG01000006.1"/>
</dbReference>
<gene>
    <name evidence="3" type="ORF">ACM44_06025</name>
</gene>
<keyword evidence="2" id="KW-0732">Signal</keyword>
<evidence type="ECO:0000256" key="1">
    <source>
        <dbReference type="SAM" id="MobiDB-lite"/>
    </source>
</evidence>
<accession>A0A0J7IZY7</accession>
<dbReference type="PATRIC" id="fig|1304281.5.peg.1292"/>
<feature type="region of interest" description="Disordered" evidence="1">
    <location>
        <begin position="197"/>
        <end position="306"/>
    </location>
</feature>
<evidence type="ECO:0000313" key="3">
    <source>
        <dbReference type="EMBL" id="KMQ71768.1"/>
    </source>
</evidence>
<dbReference type="AlphaFoldDB" id="A0A0J7IZY7"/>
<keyword evidence="4" id="KW-1185">Reference proteome</keyword>
<dbReference type="Proteomes" id="UP000035900">
    <property type="component" value="Unassembled WGS sequence"/>
</dbReference>
<organism evidence="3 4">
    <name type="scientific">Chryseobacterium koreense CCUG 49689</name>
    <dbReference type="NCBI Taxonomy" id="1304281"/>
    <lineage>
        <taxon>Bacteria</taxon>
        <taxon>Pseudomonadati</taxon>
        <taxon>Bacteroidota</taxon>
        <taxon>Flavobacteriia</taxon>
        <taxon>Flavobacteriales</taxon>
        <taxon>Weeksellaceae</taxon>
        <taxon>Chryseobacterium group</taxon>
        <taxon>Chryseobacterium</taxon>
    </lineage>
</organism>
<dbReference type="STRING" id="1304281.ACM44_06025"/>
<sequence length="306" mass="35912">MKKILLGLSVLFATLISAQNYPDSYPNNSWGNGSQNYGYYGDEEDQYYFPDDYYYQYPSDYYTPSYYEAYYNDYLRSINDVNWNRFFATYRLAPWQIREIIHLNQMFPSFAVWDQYYRYNPDRWYYDRFYALERILGPRIFVVFQNIYYGGYSPVVYYQKYRTRHYARNIYVVPRYRNININVYRLDRDSYHASNPRQNWGSINGIRNSNSPRIGNTPSAGNQNGGFRNDAGNGGFRSNEGSQPRIDTGTRSGGFRNDVGTKESSIRNATPERKIESSSNFRSNDGAGFRTPRNSGGNSGIRLTSR</sequence>
<evidence type="ECO:0000256" key="2">
    <source>
        <dbReference type="SAM" id="SignalP"/>
    </source>
</evidence>
<feature type="signal peptide" evidence="2">
    <location>
        <begin position="1"/>
        <end position="18"/>
    </location>
</feature>
<feature type="compositionally biased region" description="Polar residues" evidence="1">
    <location>
        <begin position="292"/>
        <end position="306"/>
    </location>
</feature>
<feature type="compositionally biased region" description="Basic and acidic residues" evidence="1">
    <location>
        <begin position="259"/>
        <end position="276"/>
    </location>
</feature>
<name>A0A0J7IZY7_9FLAO</name>
<comment type="caution">
    <text evidence="3">The sequence shown here is derived from an EMBL/GenBank/DDBJ whole genome shotgun (WGS) entry which is preliminary data.</text>
</comment>